<dbReference type="EMBL" id="BART01006552">
    <property type="protein sequence ID" value="GAG65622.1"/>
    <property type="molecule type" value="Genomic_DNA"/>
</dbReference>
<dbReference type="Pfam" id="PF07687">
    <property type="entry name" value="M20_dimer"/>
    <property type="match status" value="1"/>
</dbReference>
<dbReference type="InterPro" id="IPR002933">
    <property type="entry name" value="Peptidase_M20"/>
</dbReference>
<dbReference type="Gene3D" id="3.30.70.360">
    <property type="match status" value="1"/>
</dbReference>
<dbReference type="InterPro" id="IPR036264">
    <property type="entry name" value="Bact_exopeptidase_dim_dom"/>
</dbReference>
<evidence type="ECO:0000313" key="2">
    <source>
        <dbReference type="EMBL" id="GAG65622.1"/>
    </source>
</evidence>
<reference evidence="2" key="1">
    <citation type="journal article" date="2014" name="Front. Microbiol.">
        <title>High frequency of phylogenetically diverse reductive dehalogenase-homologous genes in deep subseafloor sedimentary metagenomes.</title>
        <authorList>
            <person name="Kawai M."/>
            <person name="Futagami T."/>
            <person name="Toyoda A."/>
            <person name="Takaki Y."/>
            <person name="Nishi S."/>
            <person name="Hori S."/>
            <person name="Arai W."/>
            <person name="Tsubouchi T."/>
            <person name="Morono Y."/>
            <person name="Uchiyama I."/>
            <person name="Ito T."/>
            <person name="Fujiyama A."/>
            <person name="Inagaki F."/>
            <person name="Takami H."/>
        </authorList>
    </citation>
    <scope>NUCLEOTIDE SEQUENCE</scope>
    <source>
        <strain evidence="2">Expedition CK06-06</strain>
    </source>
</reference>
<dbReference type="GO" id="GO:0005737">
    <property type="term" value="C:cytoplasm"/>
    <property type="evidence" value="ECO:0007669"/>
    <property type="project" value="TreeGrafter"/>
</dbReference>
<dbReference type="InterPro" id="IPR052030">
    <property type="entry name" value="Peptidase_M20/M20A_hydrolases"/>
</dbReference>
<feature type="non-terminal residue" evidence="2">
    <location>
        <position position="1"/>
    </location>
</feature>
<comment type="caution">
    <text evidence="2">The sequence shown here is derived from an EMBL/GenBank/DDBJ whole genome shotgun (WGS) entry which is preliminary data.</text>
</comment>
<dbReference type="GO" id="GO:0016805">
    <property type="term" value="F:dipeptidase activity"/>
    <property type="evidence" value="ECO:0007669"/>
    <property type="project" value="TreeGrafter"/>
</dbReference>
<name>X1A630_9ZZZZ</name>
<dbReference type="Pfam" id="PF01546">
    <property type="entry name" value="Peptidase_M20"/>
    <property type="match status" value="1"/>
</dbReference>
<dbReference type="Gene3D" id="3.40.630.10">
    <property type="entry name" value="Zn peptidases"/>
    <property type="match status" value="1"/>
</dbReference>
<dbReference type="InterPro" id="IPR011650">
    <property type="entry name" value="Peptidase_M20_dimer"/>
</dbReference>
<dbReference type="PANTHER" id="PTHR30575">
    <property type="entry name" value="PEPTIDASE M20"/>
    <property type="match status" value="1"/>
</dbReference>
<dbReference type="GO" id="GO:0071713">
    <property type="term" value="F:para-aminobenzoyl-glutamate hydrolase activity"/>
    <property type="evidence" value="ECO:0007669"/>
    <property type="project" value="TreeGrafter"/>
</dbReference>
<dbReference type="SUPFAM" id="SSF53187">
    <property type="entry name" value="Zn-dependent exopeptidases"/>
    <property type="match status" value="1"/>
</dbReference>
<evidence type="ECO:0000259" key="1">
    <source>
        <dbReference type="Pfam" id="PF07687"/>
    </source>
</evidence>
<accession>X1A630</accession>
<dbReference type="PANTHER" id="PTHR30575:SF0">
    <property type="entry name" value="XAA-ARG DIPEPTIDASE"/>
    <property type="match status" value="1"/>
</dbReference>
<protein>
    <recommendedName>
        <fullName evidence="1">Peptidase M20 dimerisation domain-containing protein</fullName>
    </recommendedName>
</protein>
<organism evidence="2">
    <name type="scientific">marine sediment metagenome</name>
    <dbReference type="NCBI Taxonomy" id="412755"/>
    <lineage>
        <taxon>unclassified sequences</taxon>
        <taxon>metagenomes</taxon>
        <taxon>ecological metagenomes</taxon>
    </lineage>
</organism>
<dbReference type="GO" id="GO:0046657">
    <property type="term" value="P:folic acid catabolic process"/>
    <property type="evidence" value="ECO:0007669"/>
    <property type="project" value="TreeGrafter"/>
</dbReference>
<dbReference type="SUPFAM" id="SSF55031">
    <property type="entry name" value="Bacterial exopeptidase dimerisation domain"/>
    <property type="match status" value="1"/>
</dbReference>
<dbReference type="FunFam" id="3.30.70.360:FF:000004">
    <property type="entry name" value="Peptidase M20 domain-containing protein 2"/>
    <property type="match status" value="1"/>
</dbReference>
<feature type="domain" description="Peptidase M20 dimerisation" evidence="1">
    <location>
        <begin position="68"/>
        <end position="152"/>
    </location>
</feature>
<sequence length="288" mass="30228">GAGIAAKSAIDRFGGSIIVIGTPAEELYGGKAIMAGRGAFDHLDIAMMVHPGAHDVATTEALACQALEVEFFGQAAHAASRPEAGINALEAMLQSFNAINSLRQHIKPKSRLHGIITDGGKSANVVPPHSAGVFLVRAEDDTYLDELKQKVLNCFIGAATASGARLEYRWGDISYAPVRNNLTLAQLFRQNVEILGRKMPLSDPSRTFGSTDFGNVSQLVPGIHPSVAIAPVEVGVHSPQFAAAAISEAGVQGLLDAAKALAMTVVDLVANPEIVVKVKDEFAGKIDD</sequence>
<gene>
    <name evidence="2" type="ORF">S01H4_14946</name>
</gene>
<dbReference type="AlphaFoldDB" id="X1A630"/>
<proteinExistence type="predicted"/>